<dbReference type="AlphaFoldDB" id="A0A6N9Q7A8"/>
<evidence type="ECO:0000313" key="14">
    <source>
        <dbReference type="Proteomes" id="UP000448943"/>
    </source>
</evidence>
<dbReference type="OrthoDB" id="9790442at2"/>
<dbReference type="GO" id="GO:0000976">
    <property type="term" value="F:transcription cis-regulatory region binding"/>
    <property type="evidence" value="ECO:0007669"/>
    <property type="project" value="TreeGrafter"/>
</dbReference>
<dbReference type="PROSITE" id="PS50110">
    <property type="entry name" value="RESPONSE_REGULATORY"/>
    <property type="match status" value="1"/>
</dbReference>
<dbReference type="Gene3D" id="1.10.10.10">
    <property type="entry name" value="Winged helix-like DNA-binding domain superfamily/Winged helix DNA-binding domain"/>
    <property type="match status" value="1"/>
</dbReference>
<keyword evidence="5" id="KW-0805">Transcription regulation</keyword>
<dbReference type="SMART" id="SM00448">
    <property type="entry name" value="REC"/>
    <property type="match status" value="1"/>
</dbReference>
<evidence type="ECO:0000313" key="13">
    <source>
        <dbReference type="EMBL" id="NBI30660.1"/>
    </source>
</evidence>
<dbReference type="EMBL" id="SIJB01000035">
    <property type="protein sequence ID" value="NBI30660.1"/>
    <property type="molecule type" value="Genomic_DNA"/>
</dbReference>
<dbReference type="InterPro" id="IPR001867">
    <property type="entry name" value="OmpR/PhoB-type_DNA-bd"/>
</dbReference>
<dbReference type="FunFam" id="3.40.50.2300:FF:000001">
    <property type="entry name" value="DNA-binding response regulator PhoB"/>
    <property type="match status" value="1"/>
</dbReference>
<organism evidence="13 14">
    <name type="scientific">Chengkuizengella marina</name>
    <dbReference type="NCBI Taxonomy" id="2507566"/>
    <lineage>
        <taxon>Bacteria</taxon>
        <taxon>Bacillati</taxon>
        <taxon>Bacillota</taxon>
        <taxon>Bacilli</taxon>
        <taxon>Bacillales</taxon>
        <taxon>Paenibacillaceae</taxon>
        <taxon>Chengkuizengella</taxon>
    </lineage>
</organism>
<dbReference type="InterPro" id="IPR011006">
    <property type="entry name" value="CheY-like_superfamily"/>
</dbReference>
<dbReference type="GO" id="GO:0006355">
    <property type="term" value="P:regulation of DNA-templated transcription"/>
    <property type="evidence" value="ECO:0007669"/>
    <property type="project" value="InterPro"/>
</dbReference>
<evidence type="ECO:0000259" key="12">
    <source>
        <dbReference type="PROSITE" id="PS51755"/>
    </source>
</evidence>
<dbReference type="Gene3D" id="6.10.250.690">
    <property type="match status" value="1"/>
</dbReference>
<keyword evidence="3 9" id="KW-0597">Phosphoprotein</keyword>
<dbReference type="Pfam" id="PF00486">
    <property type="entry name" value="Trans_reg_C"/>
    <property type="match status" value="1"/>
</dbReference>
<dbReference type="Pfam" id="PF00072">
    <property type="entry name" value="Response_reg"/>
    <property type="match status" value="1"/>
</dbReference>
<keyword evidence="2" id="KW-0963">Cytoplasm</keyword>
<dbReference type="GO" id="GO:0005829">
    <property type="term" value="C:cytosol"/>
    <property type="evidence" value="ECO:0007669"/>
    <property type="project" value="TreeGrafter"/>
</dbReference>
<feature type="DNA-binding region" description="OmpR/PhoB-type" evidence="10">
    <location>
        <begin position="129"/>
        <end position="226"/>
    </location>
</feature>
<keyword evidence="7" id="KW-0010">Activator</keyword>
<keyword evidence="4" id="KW-0902">Two-component regulatory system</keyword>
<proteinExistence type="predicted"/>
<keyword evidence="6 10" id="KW-0238">DNA-binding</keyword>
<sequence length="226" mass="26035">MTDKNVLVVDDEKDLRSLIQMYLETSNFETFQASNGKEAIFILETERIDIIILDVMMPEMDGFTFCKKVREKSNIPIIFLTARGEEWDRVHGLKLGADDYIVKPFSPGELVARIDAVLRRFNHNKQPEEGLFQQFESIHIDEKGRKVRIHGEPISLTLKEFDLLLFLCKNRGQALSREQLLNSVWGFDYIGGERTVDTHIKTLRIKMGSIGESIQTVWGIGYKLEV</sequence>
<evidence type="ECO:0000259" key="11">
    <source>
        <dbReference type="PROSITE" id="PS50110"/>
    </source>
</evidence>
<comment type="subcellular location">
    <subcellularLocation>
        <location evidence="1">Cytoplasm</location>
    </subcellularLocation>
</comment>
<dbReference type="SUPFAM" id="SSF52172">
    <property type="entry name" value="CheY-like"/>
    <property type="match status" value="1"/>
</dbReference>
<dbReference type="PROSITE" id="PS51755">
    <property type="entry name" value="OMPR_PHOB"/>
    <property type="match status" value="1"/>
</dbReference>
<dbReference type="InterPro" id="IPR036388">
    <property type="entry name" value="WH-like_DNA-bd_sf"/>
</dbReference>
<name>A0A6N9Q7A8_9BACL</name>
<dbReference type="GO" id="GO:0032993">
    <property type="term" value="C:protein-DNA complex"/>
    <property type="evidence" value="ECO:0007669"/>
    <property type="project" value="TreeGrafter"/>
</dbReference>
<evidence type="ECO:0000256" key="2">
    <source>
        <dbReference type="ARBA" id="ARBA00022490"/>
    </source>
</evidence>
<gene>
    <name evidence="13" type="ORF">ERL59_17045</name>
</gene>
<dbReference type="PANTHER" id="PTHR48111:SF44">
    <property type="entry name" value="TRANSCRIPTIONAL REGULATORY PROTEIN RESD"/>
    <property type="match status" value="1"/>
</dbReference>
<keyword evidence="8" id="KW-0804">Transcription</keyword>
<evidence type="ECO:0000256" key="3">
    <source>
        <dbReference type="ARBA" id="ARBA00022553"/>
    </source>
</evidence>
<dbReference type="PANTHER" id="PTHR48111">
    <property type="entry name" value="REGULATOR OF RPOS"/>
    <property type="match status" value="1"/>
</dbReference>
<dbReference type="Proteomes" id="UP000448943">
    <property type="component" value="Unassembled WGS sequence"/>
</dbReference>
<dbReference type="CDD" id="cd17574">
    <property type="entry name" value="REC_OmpR"/>
    <property type="match status" value="1"/>
</dbReference>
<dbReference type="Gene3D" id="3.40.50.2300">
    <property type="match status" value="1"/>
</dbReference>
<feature type="modified residue" description="4-aspartylphosphate" evidence="9">
    <location>
        <position position="54"/>
    </location>
</feature>
<evidence type="ECO:0000256" key="4">
    <source>
        <dbReference type="ARBA" id="ARBA00023012"/>
    </source>
</evidence>
<dbReference type="InterPro" id="IPR001789">
    <property type="entry name" value="Sig_transdc_resp-reg_receiver"/>
</dbReference>
<dbReference type="GO" id="GO:0000156">
    <property type="term" value="F:phosphorelay response regulator activity"/>
    <property type="evidence" value="ECO:0007669"/>
    <property type="project" value="TreeGrafter"/>
</dbReference>
<feature type="domain" description="Response regulatory" evidence="11">
    <location>
        <begin position="5"/>
        <end position="118"/>
    </location>
</feature>
<evidence type="ECO:0000256" key="10">
    <source>
        <dbReference type="PROSITE-ProRule" id="PRU01091"/>
    </source>
</evidence>
<dbReference type="RefSeq" id="WP_160647475.1">
    <property type="nucleotide sequence ID" value="NZ_SIJB01000035.1"/>
</dbReference>
<comment type="caution">
    <text evidence="13">The sequence shown here is derived from an EMBL/GenBank/DDBJ whole genome shotgun (WGS) entry which is preliminary data.</text>
</comment>
<protein>
    <submittedName>
        <fullName evidence="13">Response regulator transcription factor</fullName>
    </submittedName>
</protein>
<evidence type="ECO:0000256" key="6">
    <source>
        <dbReference type="ARBA" id="ARBA00023125"/>
    </source>
</evidence>
<accession>A0A6N9Q7A8</accession>
<dbReference type="InterPro" id="IPR039420">
    <property type="entry name" value="WalR-like"/>
</dbReference>
<dbReference type="FunFam" id="1.10.10.10:FF:000018">
    <property type="entry name" value="DNA-binding response regulator ResD"/>
    <property type="match status" value="1"/>
</dbReference>
<evidence type="ECO:0000256" key="9">
    <source>
        <dbReference type="PROSITE-ProRule" id="PRU00169"/>
    </source>
</evidence>
<dbReference type="CDD" id="cd00383">
    <property type="entry name" value="trans_reg_C"/>
    <property type="match status" value="1"/>
</dbReference>
<evidence type="ECO:0000256" key="1">
    <source>
        <dbReference type="ARBA" id="ARBA00004496"/>
    </source>
</evidence>
<feature type="domain" description="OmpR/PhoB-type" evidence="12">
    <location>
        <begin position="129"/>
        <end position="226"/>
    </location>
</feature>
<evidence type="ECO:0000256" key="5">
    <source>
        <dbReference type="ARBA" id="ARBA00023015"/>
    </source>
</evidence>
<reference evidence="13 14" key="1">
    <citation type="submission" date="2019-01" db="EMBL/GenBank/DDBJ databases">
        <title>Chengkuizengella sp. nov., isolated from deep-sea sediment of East Pacific Ocean.</title>
        <authorList>
            <person name="Yang J."/>
            <person name="Lai Q."/>
            <person name="Shao Z."/>
        </authorList>
    </citation>
    <scope>NUCLEOTIDE SEQUENCE [LARGE SCALE GENOMIC DNA]</scope>
    <source>
        <strain evidence="13 14">YPA3-1-1</strain>
    </source>
</reference>
<keyword evidence="14" id="KW-1185">Reference proteome</keyword>
<evidence type="ECO:0000256" key="7">
    <source>
        <dbReference type="ARBA" id="ARBA00023159"/>
    </source>
</evidence>
<evidence type="ECO:0000256" key="8">
    <source>
        <dbReference type="ARBA" id="ARBA00023163"/>
    </source>
</evidence>
<dbReference type="SMART" id="SM00862">
    <property type="entry name" value="Trans_reg_C"/>
    <property type="match status" value="1"/>
</dbReference>